<keyword evidence="17" id="KW-1185">Reference proteome</keyword>
<evidence type="ECO:0000313" key="17">
    <source>
        <dbReference type="Proteomes" id="UP000199473"/>
    </source>
</evidence>
<comment type="catalytic activity">
    <reaction evidence="8">
        <text>ATP + H2O = ADP + phosphate + H(+)</text>
        <dbReference type="Rhea" id="RHEA:13065"/>
        <dbReference type="ChEBI" id="CHEBI:15377"/>
        <dbReference type="ChEBI" id="CHEBI:15378"/>
        <dbReference type="ChEBI" id="CHEBI:30616"/>
        <dbReference type="ChEBI" id="CHEBI:43474"/>
        <dbReference type="ChEBI" id="CHEBI:456216"/>
        <dbReference type="EC" id="3.6.4.13"/>
    </reaction>
</comment>
<evidence type="ECO:0000256" key="12">
    <source>
        <dbReference type="SAM" id="MobiDB-lite"/>
    </source>
</evidence>
<dbReference type="PANTHER" id="PTHR47959">
    <property type="entry name" value="ATP-DEPENDENT RNA HELICASE RHLE-RELATED"/>
    <property type="match status" value="1"/>
</dbReference>
<feature type="region of interest" description="Disordered" evidence="12">
    <location>
        <begin position="509"/>
        <end position="699"/>
    </location>
</feature>
<keyword evidence="6 11" id="KW-0067">ATP-binding</keyword>
<dbReference type="STRING" id="1123062.SAMN02745775_11056"/>
<dbReference type="GO" id="GO:0042255">
    <property type="term" value="P:ribosome assembly"/>
    <property type="evidence" value="ECO:0007669"/>
    <property type="project" value="UniProtKB-ARBA"/>
</dbReference>
<dbReference type="Gene3D" id="3.40.50.300">
    <property type="entry name" value="P-loop containing nucleotide triphosphate hydrolases"/>
    <property type="match status" value="2"/>
</dbReference>
<gene>
    <name evidence="16" type="ORF">SAMN02745775_11056</name>
</gene>
<reference evidence="16 17" key="1">
    <citation type="submission" date="2016-10" db="EMBL/GenBank/DDBJ databases">
        <authorList>
            <person name="de Groot N.N."/>
        </authorList>
    </citation>
    <scope>NUCLEOTIDE SEQUENCE [LARGE SCALE GENOMIC DNA]</scope>
    <source>
        <strain evidence="16 17">DSM 19981</strain>
    </source>
</reference>
<dbReference type="GO" id="GO:0005829">
    <property type="term" value="C:cytosol"/>
    <property type="evidence" value="ECO:0007669"/>
    <property type="project" value="TreeGrafter"/>
</dbReference>
<dbReference type="GO" id="GO:0003676">
    <property type="term" value="F:nucleic acid binding"/>
    <property type="evidence" value="ECO:0007669"/>
    <property type="project" value="InterPro"/>
</dbReference>
<dbReference type="SMART" id="SM00490">
    <property type="entry name" value="HELICc"/>
    <property type="match status" value="1"/>
</dbReference>
<dbReference type="InterPro" id="IPR000629">
    <property type="entry name" value="RNA-helicase_DEAD-box_CS"/>
</dbReference>
<proteinExistence type="inferred from homology"/>
<dbReference type="PANTHER" id="PTHR47959:SF13">
    <property type="entry name" value="ATP-DEPENDENT RNA HELICASE RHLE"/>
    <property type="match status" value="1"/>
</dbReference>
<feature type="compositionally biased region" description="Basic and acidic residues" evidence="12">
    <location>
        <begin position="526"/>
        <end position="565"/>
    </location>
</feature>
<feature type="compositionally biased region" description="Basic and acidic residues" evidence="12">
    <location>
        <begin position="105"/>
        <end position="116"/>
    </location>
</feature>
<evidence type="ECO:0000259" key="14">
    <source>
        <dbReference type="PROSITE" id="PS51194"/>
    </source>
</evidence>
<evidence type="ECO:0000256" key="9">
    <source>
        <dbReference type="ARBA" id="ARBA00074363"/>
    </source>
</evidence>
<dbReference type="CDD" id="cd18787">
    <property type="entry name" value="SF2_C_DEAD"/>
    <property type="match status" value="1"/>
</dbReference>
<evidence type="ECO:0000313" key="16">
    <source>
        <dbReference type="EMBL" id="SFK90230.1"/>
    </source>
</evidence>
<dbReference type="GO" id="GO:0016787">
    <property type="term" value="F:hydrolase activity"/>
    <property type="evidence" value="ECO:0007669"/>
    <property type="project" value="UniProtKB-KW"/>
</dbReference>
<dbReference type="InterPro" id="IPR014014">
    <property type="entry name" value="RNA_helicase_DEAD_Q_motif"/>
</dbReference>
<dbReference type="EMBL" id="FOSQ01000010">
    <property type="protein sequence ID" value="SFK90230.1"/>
    <property type="molecule type" value="Genomic_DNA"/>
</dbReference>
<dbReference type="Pfam" id="PF00270">
    <property type="entry name" value="DEAD"/>
    <property type="match status" value="1"/>
</dbReference>
<dbReference type="SUPFAM" id="SSF52540">
    <property type="entry name" value="P-loop containing nucleoside triphosphate hydrolases"/>
    <property type="match status" value="1"/>
</dbReference>
<dbReference type="InterPro" id="IPR027417">
    <property type="entry name" value="P-loop_NTPase"/>
</dbReference>
<organism evidence="16 17">
    <name type="scientific">Falsiroseomonas stagni DSM 19981</name>
    <dbReference type="NCBI Taxonomy" id="1123062"/>
    <lineage>
        <taxon>Bacteria</taxon>
        <taxon>Pseudomonadati</taxon>
        <taxon>Pseudomonadota</taxon>
        <taxon>Alphaproteobacteria</taxon>
        <taxon>Acetobacterales</taxon>
        <taxon>Roseomonadaceae</taxon>
        <taxon>Falsiroseomonas</taxon>
    </lineage>
</organism>
<dbReference type="GO" id="GO:0009266">
    <property type="term" value="P:response to temperature stimulus"/>
    <property type="evidence" value="ECO:0007669"/>
    <property type="project" value="UniProtKB-ARBA"/>
</dbReference>
<comment type="similarity">
    <text evidence="7 11">Belongs to the DEAD box helicase family.</text>
</comment>
<evidence type="ECO:0000256" key="7">
    <source>
        <dbReference type="ARBA" id="ARBA00038437"/>
    </source>
</evidence>
<dbReference type="RefSeq" id="WP_245762212.1">
    <property type="nucleotide sequence ID" value="NZ_FOSQ01000010.1"/>
</dbReference>
<evidence type="ECO:0000256" key="10">
    <source>
        <dbReference type="PROSITE-ProRule" id="PRU00552"/>
    </source>
</evidence>
<evidence type="ECO:0000256" key="6">
    <source>
        <dbReference type="ARBA" id="ARBA00022840"/>
    </source>
</evidence>
<dbReference type="InterPro" id="IPR001650">
    <property type="entry name" value="Helicase_C-like"/>
</dbReference>
<evidence type="ECO:0000256" key="2">
    <source>
        <dbReference type="ARBA" id="ARBA00022490"/>
    </source>
</evidence>
<dbReference type="InterPro" id="IPR050079">
    <property type="entry name" value="DEAD_box_RNA_helicase"/>
</dbReference>
<dbReference type="InterPro" id="IPR011545">
    <property type="entry name" value="DEAD/DEAH_box_helicase_dom"/>
</dbReference>
<dbReference type="Pfam" id="PF00271">
    <property type="entry name" value="Helicase_C"/>
    <property type="match status" value="1"/>
</dbReference>
<name>A0A1I4DBT1_9PROT</name>
<feature type="region of interest" description="Disordered" evidence="12">
    <location>
        <begin position="1"/>
        <end position="130"/>
    </location>
</feature>
<evidence type="ECO:0000256" key="8">
    <source>
        <dbReference type="ARBA" id="ARBA00047984"/>
    </source>
</evidence>
<dbReference type="EC" id="3.6.4.13" evidence="1"/>
<protein>
    <recommendedName>
        <fullName evidence="9">DEAD-box ATP-dependent RNA helicase RhpA</fullName>
        <ecNumber evidence="1">3.6.4.13</ecNumber>
    </recommendedName>
</protein>
<evidence type="ECO:0000256" key="4">
    <source>
        <dbReference type="ARBA" id="ARBA00022801"/>
    </source>
</evidence>
<dbReference type="SMART" id="SM00487">
    <property type="entry name" value="DEXDc"/>
    <property type="match status" value="1"/>
</dbReference>
<evidence type="ECO:0000256" key="3">
    <source>
        <dbReference type="ARBA" id="ARBA00022741"/>
    </source>
</evidence>
<dbReference type="GO" id="GO:0005524">
    <property type="term" value="F:ATP binding"/>
    <property type="evidence" value="ECO:0007669"/>
    <property type="project" value="UniProtKB-KW"/>
</dbReference>
<dbReference type="InterPro" id="IPR014001">
    <property type="entry name" value="Helicase_ATP-bd"/>
</dbReference>
<dbReference type="PROSITE" id="PS51194">
    <property type="entry name" value="HELICASE_CTER"/>
    <property type="match status" value="1"/>
</dbReference>
<feature type="domain" description="Helicase ATP-binding" evidence="13">
    <location>
        <begin position="157"/>
        <end position="330"/>
    </location>
</feature>
<feature type="short sequence motif" description="Q motif" evidence="10">
    <location>
        <begin position="126"/>
        <end position="154"/>
    </location>
</feature>
<dbReference type="AlphaFoldDB" id="A0A1I4DBT1"/>
<keyword evidence="2" id="KW-0963">Cytoplasm</keyword>
<evidence type="ECO:0000256" key="11">
    <source>
        <dbReference type="RuleBase" id="RU000492"/>
    </source>
</evidence>
<evidence type="ECO:0000259" key="15">
    <source>
        <dbReference type="PROSITE" id="PS51195"/>
    </source>
</evidence>
<evidence type="ECO:0000259" key="13">
    <source>
        <dbReference type="PROSITE" id="PS51192"/>
    </source>
</evidence>
<accession>A0A1I4DBT1</accession>
<feature type="compositionally biased region" description="Low complexity" evidence="12">
    <location>
        <begin position="25"/>
        <end position="59"/>
    </location>
</feature>
<dbReference type="GO" id="GO:0003724">
    <property type="term" value="F:RNA helicase activity"/>
    <property type="evidence" value="ECO:0007669"/>
    <property type="project" value="UniProtKB-EC"/>
</dbReference>
<keyword evidence="5 11" id="KW-0347">Helicase</keyword>
<feature type="domain" description="Helicase C-terminal" evidence="14">
    <location>
        <begin position="357"/>
        <end position="506"/>
    </location>
</feature>
<dbReference type="PROSITE" id="PS00039">
    <property type="entry name" value="DEAD_ATP_HELICASE"/>
    <property type="match status" value="1"/>
</dbReference>
<dbReference type="PROSITE" id="PS51192">
    <property type="entry name" value="HELICASE_ATP_BIND_1"/>
    <property type="match status" value="1"/>
</dbReference>
<dbReference type="CDD" id="cd00268">
    <property type="entry name" value="DEADc"/>
    <property type="match status" value="1"/>
</dbReference>
<feature type="compositionally biased region" description="Basic and acidic residues" evidence="12">
    <location>
        <begin position="576"/>
        <end position="660"/>
    </location>
</feature>
<evidence type="ECO:0000256" key="5">
    <source>
        <dbReference type="ARBA" id="ARBA00022806"/>
    </source>
</evidence>
<feature type="compositionally biased region" description="Acidic residues" evidence="12">
    <location>
        <begin position="60"/>
        <end position="104"/>
    </location>
</feature>
<dbReference type="PROSITE" id="PS51195">
    <property type="entry name" value="Q_MOTIF"/>
    <property type="match status" value="1"/>
</dbReference>
<sequence length="699" mass="76773">MSDHSDATVTGAADPEHKNDAPAMPAATLLAEPQAPAEPAAAPAEPGPVTAEAAVSEAEAVGDDDSRDDDRDEDDRDDDDRDDDDRDDEDDRDDDDRDDDDRDGDDTRSDAERAYDEQEPDEPARTTFADLGLSEPILRAVTETGYLHPTPIQEFAIPIVLMGRDVLGCAQTGTGKTAGFTLPMLDILAGSRAKARMPRSLILEPTRELALQVAENFVKYGKHLNLTHALLIGGESMNEQRDVLDKGVDVLIATPGRLLDLFDRGRILLADCKVLVIDEADRMLDMGFIPDVERIVSLLPRMRQTLFFSATMAPEIRRLADAFLQNPKEISVSAPATVATTITTGLVWVRDMDKREALRRLLRREAVQNALIFCNRKIDVDILYKSLKRHGFSVGALHGDLEQSVRFATLNKFKANELQLLVCSDVAARGLDIGGLSHVFNFDVPFHAEDYVHRIGRTGRAGRQGHAYSLAAPEDARSVAAIEKLTGKPIPRMEIDGLDPVSAEEIAEGAKAKRGRGGRPMAGGRDGGRGGRDGGRDGARPGRDGGRDRGRDRGGRDHDRGRRPPVETIETAADDVPLREARPPRGPRRDEAPRDEAPRDLPSRDVASRDRAPREGGRRDDRGPRRDGRPSRDLPPREEMQSYAARREEFRRERKEDREAGPSPRGFGDAVPAFMLLPLPRPKRDSGPETDPSQDAEAA</sequence>
<dbReference type="Proteomes" id="UP000199473">
    <property type="component" value="Unassembled WGS sequence"/>
</dbReference>
<evidence type="ECO:0000256" key="1">
    <source>
        <dbReference type="ARBA" id="ARBA00012552"/>
    </source>
</evidence>
<keyword evidence="3 11" id="KW-0547">Nucleotide-binding</keyword>
<feature type="domain" description="DEAD-box RNA helicase Q" evidence="15">
    <location>
        <begin position="126"/>
        <end position="154"/>
    </location>
</feature>
<dbReference type="FunFam" id="3.40.50.300:FF:000108">
    <property type="entry name" value="ATP-dependent RNA helicase RhlE"/>
    <property type="match status" value="1"/>
</dbReference>
<dbReference type="InterPro" id="IPR044742">
    <property type="entry name" value="DEAD/DEAH_RhlB"/>
</dbReference>
<keyword evidence="4 11" id="KW-0378">Hydrolase</keyword>